<protein>
    <submittedName>
        <fullName evidence="1">Uncharacterized protein</fullName>
    </submittedName>
</protein>
<reference evidence="2" key="1">
    <citation type="journal article" date="2019" name="Int. J. Syst. Evol. Microbiol.">
        <title>The Global Catalogue of Microorganisms (GCM) 10K type strain sequencing project: providing services to taxonomists for standard genome sequencing and annotation.</title>
        <authorList>
            <consortium name="The Broad Institute Genomics Platform"/>
            <consortium name="The Broad Institute Genome Sequencing Center for Infectious Disease"/>
            <person name="Wu L."/>
            <person name="Ma J."/>
        </authorList>
    </citation>
    <scope>NUCLEOTIDE SEQUENCE [LARGE SCALE GENOMIC DNA]</scope>
    <source>
        <strain evidence="2">JCM 17225</strain>
    </source>
</reference>
<comment type="caution">
    <text evidence="1">The sequence shown here is derived from an EMBL/GenBank/DDBJ whole genome shotgun (WGS) entry which is preliminary data.</text>
</comment>
<sequence>MFGHTSCKKEGAEDLGLSRANGVYYYHFTDADRLWLQTRQGDEWRLENTSGYQRVYRANVVSNLKAESRKTSMGIPSFSKLLNYYDLVYLYLNRVDSLNKGGTTLRFYRDAAMLTNLNSGGYNEHVSQFYAEGENSEFVGNTDLISDYFSCRGMKFPRGAALNGPFQQLTVRGHTYHEVVAFISTARGSTCRALPPAALQELYYDRQAGLVRMVSQGGEVWERVL</sequence>
<evidence type="ECO:0000313" key="1">
    <source>
        <dbReference type="EMBL" id="GAA4047141.1"/>
    </source>
</evidence>
<proteinExistence type="predicted"/>
<dbReference type="EMBL" id="BAABDK010000029">
    <property type="protein sequence ID" value="GAA4047141.1"/>
    <property type="molecule type" value="Genomic_DNA"/>
</dbReference>
<name>A0ABP7ULX3_9BACT</name>
<gene>
    <name evidence="1" type="ORF">GCM10022409_36550</name>
</gene>
<evidence type="ECO:0000313" key="2">
    <source>
        <dbReference type="Proteomes" id="UP001501469"/>
    </source>
</evidence>
<organism evidence="1 2">
    <name type="scientific">Hymenobacter glaciei</name>
    <dbReference type="NCBI Taxonomy" id="877209"/>
    <lineage>
        <taxon>Bacteria</taxon>
        <taxon>Pseudomonadati</taxon>
        <taxon>Bacteroidota</taxon>
        <taxon>Cytophagia</taxon>
        <taxon>Cytophagales</taxon>
        <taxon>Hymenobacteraceae</taxon>
        <taxon>Hymenobacter</taxon>
    </lineage>
</organism>
<dbReference type="Proteomes" id="UP001501469">
    <property type="component" value="Unassembled WGS sequence"/>
</dbReference>
<accession>A0ABP7ULX3</accession>
<keyword evidence="2" id="KW-1185">Reference proteome</keyword>